<name>A0A654GAZ3_ARATH</name>
<evidence type="ECO:0000313" key="3">
    <source>
        <dbReference type="Proteomes" id="UP000426265"/>
    </source>
</evidence>
<feature type="domain" description="KIB1-4 beta-propeller" evidence="1">
    <location>
        <begin position="7"/>
        <end position="48"/>
    </location>
</feature>
<dbReference type="EMBL" id="CACRSJ010000110">
    <property type="protein sequence ID" value="VYS70258.1"/>
    <property type="molecule type" value="Genomic_DNA"/>
</dbReference>
<evidence type="ECO:0000259" key="1">
    <source>
        <dbReference type="Pfam" id="PF03478"/>
    </source>
</evidence>
<dbReference type="ExpressionAtlas" id="A0A654GAZ3">
    <property type="expression patterns" value="baseline"/>
</dbReference>
<dbReference type="InterPro" id="IPR005174">
    <property type="entry name" value="KIB1-4_b-propeller"/>
</dbReference>
<gene>
    <name evidence="2" type="ORF">AN1_LOCUS25642</name>
</gene>
<protein>
    <recommendedName>
        <fullName evidence="1">KIB1-4 beta-propeller domain-containing protein</fullName>
    </recommendedName>
</protein>
<dbReference type="Pfam" id="PF03478">
    <property type="entry name" value="Beta-prop_KIB1-4"/>
    <property type="match status" value="1"/>
</dbReference>
<evidence type="ECO:0000313" key="2">
    <source>
        <dbReference type="EMBL" id="VYS70258.1"/>
    </source>
</evidence>
<sequence>MIANYTENIGDLCIFIGRNETFCLEASKYPGLRRNSIYYTGHGFGVYDIRKKSFREYDSNLTKESKLSSISFIAKYQPVSTNRVLGFD</sequence>
<proteinExistence type="predicted"/>
<organism evidence="2 3">
    <name type="scientific">Arabidopsis thaliana</name>
    <name type="common">Mouse-ear cress</name>
    <dbReference type="NCBI Taxonomy" id="3702"/>
    <lineage>
        <taxon>Eukaryota</taxon>
        <taxon>Viridiplantae</taxon>
        <taxon>Streptophyta</taxon>
        <taxon>Embryophyta</taxon>
        <taxon>Tracheophyta</taxon>
        <taxon>Spermatophyta</taxon>
        <taxon>Magnoliopsida</taxon>
        <taxon>eudicotyledons</taxon>
        <taxon>Gunneridae</taxon>
        <taxon>Pentapetalae</taxon>
        <taxon>rosids</taxon>
        <taxon>malvids</taxon>
        <taxon>Brassicales</taxon>
        <taxon>Brassicaceae</taxon>
        <taxon>Camelineae</taxon>
        <taxon>Arabidopsis</taxon>
    </lineage>
</organism>
<accession>A0A654GAZ3</accession>
<reference evidence="2 3" key="1">
    <citation type="submission" date="2019-11" db="EMBL/GenBank/DDBJ databases">
        <authorList>
            <person name="Jiao W.-B."/>
            <person name="Schneeberger K."/>
        </authorList>
    </citation>
    <scope>NUCLEOTIDE SEQUENCE [LARGE SCALE GENOMIC DNA]</scope>
    <source>
        <strain evidence="3">cv. An-1</strain>
    </source>
</reference>
<dbReference type="AlphaFoldDB" id="A0A654GAZ3"/>
<dbReference type="Proteomes" id="UP000426265">
    <property type="component" value="Unassembled WGS sequence"/>
</dbReference>